<feature type="transmembrane region" description="Helical" evidence="8">
    <location>
        <begin position="216"/>
        <end position="239"/>
    </location>
</feature>
<evidence type="ECO:0000256" key="4">
    <source>
        <dbReference type="ARBA" id="ARBA00022544"/>
    </source>
</evidence>
<keyword evidence="10" id="KW-1185">Reference proteome</keyword>
<dbReference type="NCBIfam" id="TIGR00912">
    <property type="entry name" value="2A0309"/>
    <property type="match status" value="1"/>
</dbReference>
<dbReference type="Gene3D" id="1.20.1740.10">
    <property type="entry name" value="Amino acid/polyamine transporter I"/>
    <property type="match status" value="1"/>
</dbReference>
<evidence type="ECO:0000256" key="1">
    <source>
        <dbReference type="ARBA" id="ARBA00004141"/>
    </source>
</evidence>
<dbReference type="PANTHER" id="PTHR34975">
    <property type="entry name" value="SPORE GERMINATION PROTEIN A2"/>
    <property type="match status" value="1"/>
</dbReference>
<gene>
    <name evidence="9" type="ORF">P4T90_09445</name>
</gene>
<accession>A0ABU6MFZ9</accession>
<feature type="transmembrane region" description="Helical" evidence="8">
    <location>
        <begin position="42"/>
        <end position="61"/>
    </location>
</feature>
<comment type="similarity">
    <text evidence="2">Belongs to the amino acid-polyamine-organocation (APC) superfamily. Spore germination protein (SGP) (TC 2.A.3.9) family.</text>
</comment>
<comment type="caution">
    <text evidence="9">The sequence shown here is derived from an EMBL/GenBank/DDBJ whole genome shotgun (WGS) entry which is preliminary data.</text>
</comment>
<name>A0ABU6MFZ9_9BACI</name>
<evidence type="ECO:0000256" key="7">
    <source>
        <dbReference type="ARBA" id="ARBA00023136"/>
    </source>
</evidence>
<feature type="transmembrane region" description="Helical" evidence="8">
    <location>
        <begin position="119"/>
        <end position="136"/>
    </location>
</feature>
<dbReference type="EMBL" id="JARMAB010000012">
    <property type="protein sequence ID" value="MED1203302.1"/>
    <property type="molecule type" value="Genomic_DNA"/>
</dbReference>
<feature type="transmembrane region" description="Helical" evidence="8">
    <location>
        <begin position="268"/>
        <end position="287"/>
    </location>
</feature>
<dbReference type="InterPro" id="IPR004761">
    <property type="entry name" value="Spore_GerAB"/>
</dbReference>
<keyword evidence="5 8" id="KW-0812">Transmembrane</keyword>
<evidence type="ECO:0000256" key="3">
    <source>
        <dbReference type="ARBA" id="ARBA00022448"/>
    </source>
</evidence>
<evidence type="ECO:0000313" key="9">
    <source>
        <dbReference type="EMBL" id="MED1203302.1"/>
    </source>
</evidence>
<feature type="transmembrane region" description="Helical" evidence="8">
    <location>
        <begin position="82"/>
        <end position="107"/>
    </location>
</feature>
<feature type="transmembrane region" description="Helical" evidence="8">
    <location>
        <begin position="143"/>
        <end position="163"/>
    </location>
</feature>
<organism evidence="9 10">
    <name type="scientific">Heyndrickxia acidicola</name>
    <dbReference type="NCBI Taxonomy" id="209389"/>
    <lineage>
        <taxon>Bacteria</taxon>
        <taxon>Bacillati</taxon>
        <taxon>Bacillota</taxon>
        <taxon>Bacilli</taxon>
        <taxon>Bacillales</taxon>
        <taxon>Bacillaceae</taxon>
        <taxon>Heyndrickxia</taxon>
    </lineage>
</organism>
<comment type="subcellular location">
    <subcellularLocation>
        <location evidence="1">Membrane</location>
        <topology evidence="1">Multi-pass membrane protein</topology>
    </subcellularLocation>
</comment>
<sequence length="367" mass="42536">MKPIPDSRKISPFLVFFLMGNQVGIGAMGFQRIIARIAGYDGWISVILAGLSTNLVVWFMYRLMEKSSGDLNDTHFSLMGKWIGGFFSFIWFAYFMSISITLLRSYIEVVEVWMFPDFSTFWFGTAFLLLCIYIIFGGFRTIAGVSFFAFVLPFYIIFIFGLALQFHDFRHFLPLFDHSGKEILLASQDMSLTYLGYESVLFFYPFIKNPERSKKWIHLGIGFTTLLYTYVTFVSFAFFTQEQLIKEIWPTLSVFKIIDLPVVERFEYIGIANWCLIILPNVCTYIWCASRILKRTVKLNQRIGVVLICMVCLFCLPFLKTRLQIDSLLQTLSEFGFLLNYIYVPLLCITVILVKKVKNSKQASLPK</sequence>
<evidence type="ECO:0000256" key="2">
    <source>
        <dbReference type="ARBA" id="ARBA00007998"/>
    </source>
</evidence>
<protein>
    <submittedName>
        <fullName evidence="9">GerAB/ArcD/ProY family transporter</fullName>
    </submittedName>
</protein>
<evidence type="ECO:0000256" key="8">
    <source>
        <dbReference type="SAM" id="Phobius"/>
    </source>
</evidence>
<evidence type="ECO:0000313" key="10">
    <source>
        <dbReference type="Proteomes" id="UP001341444"/>
    </source>
</evidence>
<feature type="transmembrane region" description="Helical" evidence="8">
    <location>
        <begin position="12"/>
        <end position="30"/>
    </location>
</feature>
<evidence type="ECO:0000256" key="6">
    <source>
        <dbReference type="ARBA" id="ARBA00022989"/>
    </source>
</evidence>
<keyword evidence="7 8" id="KW-0472">Membrane</keyword>
<dbReference type="Pfam" id="PF03845">
    <property type="entry name" value="Spore_permease"/>
    <property type="match status" value="1"/>
</dbReference>
<keyword evidence="6 8" id="KW-1133">Transmembrane helix</keyword>
<proteinExistence type="inferred from homology"/>
<dbReference type="Proteomes" id="UP001341444">
    <property type="component" value="Unassembled WGS sequence"/>
</dbReference>
<keyword evidence="3" id="KW-0813">Transport</keyword>
<dbReference type="RefSeq" id="WP_066269108.1">
    <property type="nucleotide sequence ID" value="NZ_JARMAB010000012.1"/>
</dbReference>
<feature type="transmembrane region" description="Helical" evidence="8">
    <location>
        <begin position="183"/>
        <end position="204"/>
    </location>
</feature>
<dbReference type="PANTHER" id="PTHR34975:SF2">
    <property type="entry name" value="SPORE GERMINATION PROTEIN A2"/>
    <property type="match status" value="1"/>
</dbReference>
<reference evidence="9 10" key="1">
    <citation type="submission" date="2023-03" db="EMBL/GenBank/DDBJ databases">
        <title>Bacillus Genome Sequencing.</title>
        <authorList>
            <person name="Dunlap C."/>
        </authorList>
    </citation>
    <scope>NUCLEOTIDE SEQUENCE [LARGE SCALE GENOMIC DNA]</scope>
    <source>
        <strain evidence="9 10">B-23453</strain>
    </source>
</reference>
<feature type="transmembrane region" description="Helical" evidence="8">
    <location>
        <begin position="335"/>
        <end position="354"/>
    </location>
</feature>
<keyword evidence="4" id="KW-0309">Germination</keyword>
<feature type="transmembrane region" description="Helical" evidence="8">
    <location>
        <begin position="299"/>
        <end position="319"/>
    </location>
</feature>
<evidence type="ECO:0000256" key="5">
    <source>
        <dbReference type="ARBA" id="ARBA00022692"/>
    </source>
</evidence>